<dbReference type="PROSITE" id="PS50267">
    <property type="entry name" value="NA_NEUROTRAN_SYMP_3"/>
    <property type="match status" value="1"/>
</dbReference>
<dbReference type="PANTHER" id="PTHR11616:SF321">
    <property type="entry name" value="SODIUM-DEPENDENT NUTRIENT AMINO ACID TRANSPORTER 1-RELATED"/>
    <property type="match status" value="1"/>
</dbReference>
<dbReference type="Pfam" id="PF00209">
    <property type="entry name" value="SNF"/>
    <property type="match status" value="1"/>
</dbReference>
<protein>
    <submittedName>
        <fullName evidence="10">Uncharacterized protein</fullName>
    </submittedName>
</protein>
<comment type="caution">
    <text evidence="10">The sequence shown here is derived from an EMBL/GenBank/DDBJ whole genome shotgun (WGS) entry which is preliminary data.</text>
</comment>
<gene>
    <name evidence="10" type="ORF">PXEA_LOCUS26641</name>
</gene>
<feature type="binding site" evidence="8">
    <location>
        <position position="46"/>
    </location>
    <ligand>
        <name>Na(+)</name>
        <dbReference type="ChEBI" id="CHEBI:29101"/>
        <label>1</label>
    </ligand>
</feature>
<keyword evidence="3" id="KW-0813">Transport</keyword>
<keyword evidence="7" id="KW-0325">Glycoprotein</keyword>
<dbReference type="GO" id="GO:0046872">
    <property type="term" value="F:metal ion binding"/>
    <property type="evidence" value="ECO:0007669"/>
    <property type="project" value="UniProtKB-KW"/>
</dbReference>
<evidence type="ECO:0000256" key="5">
    <source>
        <dbReference type="ARBA" id="ARBA00022989"/>
    </source>
</evidence>
<dbReference type="GO" id="GO:0089718">
    <property type="term" value="P:amino acid import across plasma membrane"/>
    <property type="evidence" value="ECO:0007669"/>
    <property type="project" value="TreeGrafter"/>
</dbReference>
<evidence type="ECO:0000256" key="4">
    <source>
        <dbReference type="ARBA" id="ARBA00022692"/>
    </source>
</evidence>
<keyword evidence="5 9" id="KW-1133">Transmembrane helix</keyword>
<evidence type="ECO:0000256" key="9">
    <source>
        <dbReference type="SAM" id="Phobius"/>
    </source>
</evidence>
<proteinExistence type="inferred from homology"/>
<dbReference type="EMBL" id="CAAALY010245348">
    <property type="protein sequence ID" value="VEL33201.1"/>
    <property type="molecule type" value="Genomic_DNA"/>
</dbReference>
<feature type="binding site" evidence="8">
    <location>
        <position position="78"/>
    </location>
    <ligand>
        <name>Na(+)</name>
        <dbReference type="ChEBI" id="CHEBI:29101"/>
        <label>1</label>
    </ligand>
</feature>
<dbReference type="Proteomes" id="UP000784294">
    <property type="component" value="Unassembled WGS sequence"/>
</dbReference>
<reference evidence="10" key="1">
    <citation type="submission" date="2018-11" db="EMBL/GenBank/DDBJ databases">
        <authorList>
            <consortium name="Pathogen Informatics"/>
        </authorList>
    </citation>
    <scope>NUCLEOTIDE SEQUENCE</scope>
</reference>
<keyword evidence="11" id="KW-1185">Reference proteome</keyword>
<sequence length="112" mass="12221">MLTIMLVRGVMLPGSKEGIIYYLKPNFSRLSDPEVWVDAATQIFFSLSCCNGGLIAMSSYNTFKNNCCRDAIIVAIINCATSVYAGFVIFSNLGFMAQEKNTTVAEVARSGE</sequence>
<accession>A0A448XBY2</accession>
<evidence type="ECO:0000256" key="3">
    <source>
        <dbReference type="ARBA" id="ARBA00022448"/>
    </source>
</evidence>
<evidence type="ECO:0000313" key="11">
    <source>
        <dbReference type="Proteomes" id="UP000784294"/>
    </source>
</evidence>
<dbReference type="GO" id="GO:0005886">
    <property type="term" value="C:plasma membrane"/>
    <property type="evidence" value="ECO:0007669"/>
    <property type="project" value="TreeGrafter"/>
</dbReference>
<dbReference type="InterPro" id="IPR037272">
    <property type="entry name" value="SNS_sf"/>
</dbReference>
<dbReference type="GO" id="GO:0005283">
    <property type="term" value="F:amino acid:sodium symporter activity"/>
    <property type="evidence" value="ECO:0007669"/>
    <property type="project" value="TreeGrafter"/>
</dbReference>
<evidence type="ECO:0000256" key="7">
    <source>
        <dbReference type="ARBA" id="ARBA00023180"/>
    </source>
</evidence>
<evidence type="ECO:0000256" key="2">
    <source>
        <dbReference type="ARBA" id="ARBA00006459"/>
    </source>
</evidence>
<comment type="similarity">
    <text evidence="2">Belongs to the sodium:neurotransmitter symporter (SNF) (TC 2.A.22) family.</text>
</comment>
<keyword evidence="4 9" id="KW-0812">Transmembrane</keyword>
<comment type="subcellular location">
    <subcellularLocation>
        <location evidence="1">Membrane</location>
        <topology evidence="1">Multi-pass membrane protein</topology>
    </subcellularLocation>
</comment>
<evidence type="ECO:0000256" key="8">
    <source>
        <dbReference type="PIRSR" id="PIRSR600175-1"/>
    </source>
</evidence>
<dbReference type="OrthoDB" id="6581954at2759"/>
<organism evidence="10 11">
    <name type="scientific">Protopolystoma xenopodis</name>
    <dbReference type="NCBI Taxonomy" id="117903"/>
    <lineage>
        <taxon>Eukaryota</taxon>
        <taxon>Metazoa</taxon>
        <taxon>Spiralia</taxon>
        <taxon>Lophotrochozoa</taxon>
        <taxon>Platyhelminthes</taxon>
        <taxon>Monogenea</taxon>
        <taxon>Polyopisthocotylea</taxon>
        <taxon>Polystomatidea</taxon>
        <taxon>Polystomatidae</taxon>
        <taxon>Protopolystoma</taxon>
    </lineage>
</organism>
<name>A0A448XBY2_9PLAT</name>
<keyword evidence="8" id="KW-0915">Sodium</keyword>
<evidence type="ECO:0000256" key="6">
    <source>
        <dbReference type="ARBA" id="ARBA00023136"/>
    </source>
</evidence>
<evidence type="ECO:0000313" key="10">
    <source>
        <dbReference type="EMBL" id="VEL33201.1"/>
    </source>
</evidence>
<dbReference type="PANTHER" id="PTHR11616">
    <property type="entry name" value="SODIUM/CHLORIDE DEPENDENT TRANSPORTER"/>
    <property type="match status" value="1"/>
</dbReference>
<keyword evidence="8" id="KW-0479">Metal-binding</keyword>
<keyword evidence="6 9" id="KW-0472">Membrane</keyword>
<dbReference type="AlphaFoldDB" id="A0A448XBY2"/>
<dbReference type="InterPro" id="IPR000175">
    <property type="entry name" value="Na/ntran_symport"/>
</dbReference>
<evidence type="ECO:0000256" key="1">
    <source>
        <dbReference type="ARBA" id="ARBA00004141"/>
    </source>
</evidence>
<dbReference type="SUPFAM" id="SSF161070">
    <property type="entry name" value="SNF-like"/>
    <property type="match status" value="1"/>
</dbReference>
<feature type="transmembrane region" description="Helical" evidence="9">
    <location>
        <begin position="72"/>
        <end position="90"/>
    </location>
</feature>